<dbReference type="PANTHER" id="PTHR43031">
    <property type="entry name" value="FAD-DEPENDENT OXIDOREDUCTASE"/>
    <property type="match status" value="1"/>
</dbReference>
<dbReference type="InterPro" id="IPR001763">
    <property type="entry name" value="Rhodanese-like_dom"/>
</dbReference>
<protein>
    <submittedName>
        <fullName evidence="1">Sulfurtransferase</fullName>
    </submittedName>
</protein>
<dbReference type="InterPro" id="IPR036873">
    <property type="entry name" value="Rhodanese-like_dom_sf"/>
</dbReference>
<dbReference type="PANTHER" id="PTHR43031:SF18">
    <property type="entry name" value="RHODANESE-RELATED SULFURTRANSFERASES"/>
    <property type="match status" value="1"/>
</dbReference>
<accession>A0A109RGT8</accession>
<name>A0A109RGT8_9LACT</name>
<dbReference type="KEGG" id="auh:AWM75_02415"/>
<dbReference type="STRING" id="128944.AWM75_02415"/>
<dbReference type="GO" id="GO:0016740">
    <property type="term" value="F:transferase activity"/>
    <property type="evidence" value="ECO:0007669"/>
    <property type="project" value="UniProtKB-KW"/>
</dbReference>
<dbReference type="InterPro" id="IPR050229">
    <property type="entry name" value="GlpE_sulfurtransferase"/>
</dbReference>
<dbReference type="Gene3D" id="3.40.250.10">
    <property type="entry name" value="Rhodanese-like domain"/>
    <property type="match status" value="1"/>
</dbReference>
<dbReference type="Proteomes" id="UP000062260">
    <property type="component" value="Chromosome"/>
</dbReference>
<dbReference type="EMBL" id="CP014163">
    <property type="protein sequence ID" value="AMB98916.1"/>
    <property type="molecule type" value="Genomic_DNA"/>
</dbReference>
<reference evidence="1 2" key="1">
    <citation type="journal article" date="2016" name="Genome Announc.">
        <title>Complete Genome Sequences of Aerococcus christensenii CCUG 28831T, Aerococcus sanguinicola CCUG 43001T, Aerococcus urinae CCUG 36881T, Aerococcus urinaeequi CCUG 28094T, Aerococcus urinaehominis CCUG 42038 BT, and Aerococcus viridans CCUG 4311T.</title>
        <authorList>
            <person name="Carkaci D."/>
            <person name="Dargis R."/>
            <person name="Nielsen X.C."/>
            <person name="Skovgaard O."/>
            <person name="Fuursted K."/>
            <person name="Christensen J.J."/>
        </authorList>
    </citation>
    <scope>NUCLEOTIDE SEQUENCE [LARGE SCALE GENOMIC DNA]</scope>
    <source>
        <strain evidence="1 2">CCUG42038B</strain>
    </source>
</reference>
<dbReference type="PROSITE" id="PS50206">
    <property type="entry name" value="RHODANESE_3"/>
    <property type="match status" value="1"/>
</dbReference>
<proteinExistence type="predicted"/>
<sequence length="133" mass="15299">MSVFSWITLILWIFIIAYGIYWLVSYFLRRNAANEISQEDFAASMRQAQVVDVREPQEFRSAHILGARNVPYSQIHQAGAPGFNKRQPIYLYDDGALLASRAARLLRKAGYDKSQLYILKGGMANWQGKVKRR</sequence>
<dbReference type="CDD" id="cd00158">
    <property type="entry name" value="RHOD"/>
    <property type="match status" value="1"/>
</dbReference>
<keyword evidence="2" id="KW-1185">Reference proteome</keyword>
<evidence type="ECO:0000313" key="2">
    <source>
        <dbReference type="Proteomes" id="UP000062260"/>
    </source>
</evidence>
<dbReference type="Pfam" id="PF00581">
    <property type="entry name" value="Rhodanese"/>
    <property type="match status" value="1"/>
</dbReference>
<gene>
    <name evidence="1" type="ORF">AWM75_02415</name>
</gene>
<dbReference type="RefSeq" id="WP_067977797.1">
    <property type="nucleotide sequence ID" value="NZ_CP014163.1"/>
</dbReference>
<dbReference type="AlphaFoldDB" id="A0A109RGT8"/>
<organism evidence="1 2">
    <name type="scientific">Aerococcus urinaehominis</name>
    <dbReference type="NCBI Taxonomy" id="128944"/>
    <lineage>
        <taxon>Bacteria</taxon>
        <taxon>Bacillati</taxon>
        <taxon>Bacillota</taxon>
        <taxon>Bacilli</taxon>
        <taxon>Lactobacillales</taxon>
        <taxon>Aerococcaceae</taxon>
        <taxon>Aerococcus</taxon>
    </lineage>
</organism>
<dbReference type="OrthoDB" id="9808735at2"/>
<dbReference type="SUPFAM" id="SSF52821">
    <property type="entry name" value="Rhodanese/Cell cycle control phosphatase"/>
    <property type="match status" value="1"/>
</dbReference>
<dbReference type="SMART" id="SM00450">
    <property type="entry name" value="RHOD"/>
    <property type="match status" value="1"/>
</dbReference>
<evidence type="ECO:0000313" key="1">
    <source>
        <dbReference type="EMBL" id="AMB98916.1"/>
    </source>
</evidence>
<keyword evidence="1" id="KW-0808">Transferase</keyword>
<reference evidence="2" key="2">
    <citation type="submission" date="2016-01" db="EMBL/GenBank/DDBJ databases">
        <title>Six Aerococcus type strain genome sequencing and assembly using PacBio and Illumina Hiseq.</title>
        <authorList>
            <person name="Carkaci D."/>
            <person name="Dargis R."/>
            <person name="Nielsen X.C."/>
            <person name="Skovgaard O."/>
            <person name="Fuursted K."/>
            <person name="Christensen J.J."/>
        </authorList>
    </citation>
    <scope>NUCLEOTIDE SEQUENCE [LARGE SCALE GENOMIC DNA]</scope>
    <source>
        <strain evidence="2">CCUG42038B</strain>
    </source>
</reference>